<feature type="compositionally biased region" description="Basic residues" evidence="1">
    <location>
        <begin position="1"/>
        <end position="14"/>
    </location>
</feature>
<organism evidence="2 3">
    <name type="scientific">Desulfatibacillum alkenivorans DSM 16219</name>
    <dbReference type="NCBI Taxonomy" id="1121393"/>
    <lineage>
        <taxon>Bacteria</taxon>
        <taxon>Pseudomonadati</taxon>
        <taxon>Thermodesulfobacteriota</taxon>
        <taxon>Desulfobacteria</taxon>
        <taxon>Desulfobacterales</taxon>
        <taxon>Desulfatibacillaceae</taxon>
        <taxon>Desulfatibacillum</taxon>
    </lineage>
</organism>
<gene>
    <name evidence="2" type="ORF">SAMN02745216_03665</name>
</gene>
<reference evidence="3" key="1">
    <citation type="submission" date="2016-11" db="EMBL/GenBank/DDBJ databases">
        <authorList>
            <person name="Varghese N."/>
            <person name="Submissions S."/>
        </authorList>
    </citation>
    <scope>NUCLEOTIDE SEQUENCE [LARGE SCALE GENOMIC DNA]</scope>
    <source>
        <strain evidence="3">DSM 16219</strain>
    </source>
</reference>
<evidence type="ECO:0000313" key="3">
    <source>
        <dbReference type="Proteomes" id="UP000183994"/>
    </source>
</evidence>
<dbReference type="EMBL" id="FQZU01000027">
    <property type="protein sequence ID" value="SHK55804.1"/>
    <property type="molecule type" value="Genomic_DNA"/>
</dbReference>
<name>A0A1M6TFY8_9BACT</name>
<dbReference type="AlphaFoldDB" id="A0A1M6TFY8"/>
<dbReference type="RefSeq" id="WP_073477706.1">
    <property type="nucleotide sequence ID" value="NZ_FQZU01000027.1"/>
</dbReference>
<feature type="region of interest" description="Disordered" evidence="1">
    <location>
        <begin position="1"/>
        <end position="20"/>
    </location>
</feature>
<proteinExistence type="predicted"/>
<evidence type="ECO:0000313" key="2">
    <source>
        <dbReference type="EMBL" id="SHK55804.1"/>
    </source>
</evidence>
<dbReference type="Proteomes" id="UP000183994">
    <property type="component" value="Unassembled WGS sequence"/>
</dbReference>
<sequence length="164" mass="18520">MGKKVTSRERKLRNSLKSDPYGGMKIDLAKTVITGPDPSLLKLENAFMEEFGEPPPPQIVRAFIKYLPPDKKPKPPLQPLRTNINLIKEQARVFLEEQSKRQLEESGGRFLTLGFEKDTLELLPKLQSIYGLNSNEELITMALKILEQQARGIAPEIFSTEDAS</sequence>
<accession>A0A1M6TFY8</accession>
<keyword evidence="3" id="KW-1185">Reference proteome</keyword>
<protein>
    <submittedName>
        <fullName evidence="2">Uncharacterized protein</fullName>
    </submittedName>
</protein>
<evidence type="ECO:0000256" key="1">
    <source>
        <dbReference type="SAM" id="MobiDB-lite"/>
    </source>
</evidence>